<comment type="caution">
    <text evidence="13">The sequence shown here is derived from an EMBL/GenBank/DDBJ whole genome shotgun (WGS) entry which is preliminary data.</text>
</comment>
<accession>A0AAD8K4S8</accession>
<keyword evidence="4" id="KW-0433">Leucine-rich repeat</keyword>
<evidence type="ECO:0000256" key="6">
    <source>
        <dbReference type="ARBA" id="ARBA00022729"/>
    </source>
</evidence>
<dbReference type="InterPro" id="IPR046956">
    <property type="entry name" value="RLP23-like"/>
</dbReference>
<evidence type="ECO:0000256" key="8">
    <source>
        <dbReference type="ARBA" id="ARBA00022989"/>
    </source>
</evidence>
<keyword evidence="3" id="KW-1003">Cell membrane</keyword>
<evidence type="ECO:0000256" key="5">
    <source>
        <dbReference type="ARBA" id="ARBA00022692"/>
    </source>
</evidence>
<dbReference type="InterPro" id="IPR013210">
    <property type="entry name" value="LRR_N_plant-typ"/>
</dbReference>
<keyword evidence="7" id="KW-0677">Repeat</keyword>
<dbReference type="PANTHER" id="PTHR48063:SF103">
    <property type="entry name" value="LEUCINE-RICH RECEPTOR-LIKE KINASE FAMILY PROTEIN"/>
    <property type="match status" value="1"/>
</dbReference>
<dbReference type="FunFam" id="3.80.10.10:FF:000041">
    <property type="entry name" value="LRR receptor-like serine/threonine-protein kinase ERECTA"/>
    <property type="match status" value="1"/>
</dbReference>
<sequence length="735" mass="82622">MINNICHIYFTRPCIFFISLVLVFVSFTNTDANMFVSFSTTDDYIPYDINFTSVGGNVASGTCPDKERHALLHFKSYIHQDPLGLLSTWTEEEQATNNCCDWGGITCDSQIGHVTHVTSLDLSFGQLEGKICPSLLNLSYLNHLDLSGNYFNGTIPMFIGSMVQLKHLNLGLNDFAGNIPLELGNLTNLQELSLEHLFTIDNLDWLSQLSHLETLHMDDSSLAKVDKWVNVIISLKKLSTLRLDRCDLSYVMHPYSYSSINLSFPSSIVTLSLKENNLNSSMYHWLFPLTNNKLEELDVSGNNLDSIPRYLGNLCSLTSLDFSHNPMHVKFPNFLKNLSGCTSVTLQRLVASASQLTGSLSDDIQKFISLQSLQLSYNQLNGSISEKVWQLPKLQILDVASNLLKGAISENIGKTNISKLYLSNNLLEGVPSGVHMSNLSNVKEIHLNSCKLGPRFPRWIQTLKNISLIDLSNTGISDKVPDDFWNMWPSQLTYLNLSSNNITGIVTDLLSNFDPYFSTIDLSSNNFYGPITNVPPSLERLDLSRNKFYGEIFFLCQIVDGSLFFLDLSHNSFTGKIPDCLWHFKELTVLLLGHNSLSGRIPGSVKYLISLEVLYLYNNNFSGELSLSLQNCTKYAGNVGLCGLPLSKYCPGDREVEIPPVIDKSEDGDHKDDVQRWFYIGGATGFSIGFWMVCIALLVIRRGRHALFNFLDIMEDWVYVKVMVFIAKLRRVKHS</sequence>
<gene>
    <name evidence="13" type="ORF">QVD17_30070</name>
</gene>
<evidence type="ECO:0000256" key="7">
    <source>
        <dbReference type="ARBA" id="ARBA00022737"/>
    </source>
</evidence>
<proteinExistence type="inferred from homology"/>
<evidence type="ECO:0000256" key="3">
    <source>
        <dbReference type="ARBA" id="ARBA00022475"/>
    </source>
</evidence>
<dbReference type="GO" id="GO:0006952">
    <property type="term" value="P:defense response"/>
    <property type="evidence" value="ECO:0007669"/>
    <property type="project" value="UniProtKB-ARBA"/>
</dbReference>
<dbReference type="EMBL" id="JAUHHV010000008">
    <property type="protein sequence ID" value="KAK1414326.1"/>
    <property type="molecule type" value="Genomic_DNA"/>
</dbReference>
<evidence type="ECO:0000256" key="2">
    <source>
        <dbReference type="ARBA" id="ARBA00009592"/>
    </source>
</evidence>
<evidence type="ECO:0000256" key="4">
    <source>
        <dbReference type="ARBA" id="ARBA00022614"/>
    </source>
</evidence>
<dbReference type="SMART" id="SM00369">
    <property type="entry name" value="LRR_TYP"/>
    <property type="match status" value="4"/>
</dbReference>
<reference evidence="13" key="1">
    <citation type="journal article" date="2023" name="bioRxiv">
        <title>Improved chromosome-level genome assembly for marigold (Tagetes erecta).</title>
        <authorList>
            <person name="Jiang F."/>
            <person name="Yuan L."/>
            <person name="Wang S."/>
            <person name="Wang H."/>
            <person name="Xu D."/>
            <person name="Wang A."/>
            <person name="Fan W."/>
        </authorList>
    </citation>
    <scope>NUCLEOTIDE SEQUENCE</scope>
    <source>
        <strain evidence="13">WSJ</strain>
        <tissue evidence="13">Leaf</tissue>
    </source>
</reference>
<dbReference type="Pfam" id="PF08263">
    <property type="entry name" value="LRRNT_2"/>
    <property type="match status" value="1"/>
</dbReference>
<evidence type="ECO:0000256" key="9">
    <source>
        <dbReference type="ARBA" id="ARBA00023136"/>
    </source>
</evidence>
<feature type="domain" description="Leucine-rich repeat-containing N-terminal plant-type" evidence="12">
    <location>
        <begin position="65"/>
        <end position="108"/>
    </location>
</feature>
<dbReference type="InterPro" id="IPR001611">
    <property type="entry name" value="Leu-rich_rpt"/>
</dbReference>
<name>A0AAD8K4S8_TARER</name>
<keyword evidence="9 11" id="KW-0472">Membrane</keyword>
<dbReference type="Pfam" id="PF00560">
    <property type="entry name" value="LRR_1"/>
    <property type="match status" value="7"/>
</dbReference>
<keyword evidence="5 11" id="KW-0812">Transmembrane</keyword>
<evidence type="ECO:0000256" key="1">
    <source>
        <dbReference type="ARBA" id="ARBA00004251"/>
    </source>
</evidence>
<dbReference type="InterPro" id="IPR032675">
    <property type="entry name" value="LRR_dom_sf"/>
</dbReference>
<dbReference type="Gene3D" id="3.80.10.10">
    <property type="entry name" value="Ribonuclease Inhibitor"/>
    <property type="match status" value="3"/>
</dbReference>
<dbReference type="PROSITE" id="PS51450">
    <property type="entry name" value="LRR"/>
    <property type="match status" value="2"/>
</dbReference>
<dbReference type="Proteomes" id="UP001229421">
    <property type="component" value="Unassembled WGS sequence"/>
</dbReference>
<keyword evidence="8 11" id="KW-1133">Transmembrane helix</keyword>
<dbReference type="FunFam" id="3.80.10.10:FF:000400">
    <property type="entry name" value="Nuclear pore complex protein NUP107"/>
    <property type="match status" value="1"/>
</dbReference>
<dbReference type="GO" id="GO:0051707">
    <property type="term" value="P:response to other organism"/>
    <property type="evidence" value="ECO:0007669"/>
    <property type="project" value="UniProtKB-ARBA"/>
</dbReference>
<evidence type="ECO:0000313" key="14">
    <source>
        <dbReference type="Proteomes" id="UP001229421"/>
    </source>
</evidence>
<dbReference type="AlphaFoldDB" id="A0AAD8K4S8"/>
<evidence type="ECO:0000256" key="10">
    <source>
        <dbReference type="ARBA" id="ARBA00023180"/>
    </source>
</evidence>
<protein>
    <recommendedName>
        <fullName evidence="12">Leucine-rich repeat-containing N-terminal plant-type domain-containing protein</fullName>
    </recommendedName>
</protein>
<comment type="similarity">
    <text evidence="2">Belongs to the RLP family.</text>
</comment>
<keyword evidence="6" id="KW-0732">Signal</keyword>
<keyword evidence="10" id="KW-0325">Glycoprotein</keyword>
<organism evidence="13 14">
    <name type="scientific">Tagetes erecta</name>
    <name type="common">African marigold</name>
    <dbReference type="NCBI Taxonomy" id="13708"/>
    <lineage>
        <taxon>Eukaryota</taxon>
        <taxon>Viridiplantae</taxon>
        <taxon>Streptophyta</taxon>
        <taxon>Embryophyta</taxon>
        <taxon>Tracheophyta</taxon>
        <taxon>Spermatophyta</taxon>
        <taxon>Magnoliopsida</taxon>
        <taxon>eudicotyledons</taxon>
        <taxon>Gunneridae</taxon>
        <taxon>Pentapetalae</taxon>
        <taxon>asterids</taxon>
        <taxon>campanulids</taxon>
        <taxon>Asterales</taxon>
        <taxon>Asteraceae</taxon>
        <taxon>Asteroideae</taxon>
        <taxon>Heliantheae alliance</taxon>
        <taxon>Tageteae</taxon>
        <taxon>Tagetes</taxon>
    </lineage>
</organism>
<feature type="transmembrane region" description="Helical" evidence="11">
    <location>
        <begin position="9"/>
        <end position="27"/>
    </location>
</feature>
<dbReference type="GO" id="GO:0005886">
    <property type="term" value="C:plasma membrane"/>
    <property type="evidence" value="ECO:0007669"/>
    <property type="project" value="UniProtKB-SubCell"/>
</dbReference>
<dbReference type="PANTHER" id="PTHR48063">
    <property type="entry name" value="LRR RECEPTOR-LIKE KINASE"/>
    <property type="match status" value="1"/>
</dbReference>
<keyword evidence="14" id="KW-1185">Reference proteome</keyword>
<evidence type="ECO:0000313" key="13">
    <source>
        <dbReference type="EMBL" id="KAK1414326.1"/>
    </source>
</evidence>
<dbReference type="SUPFAM" id="SSF52058">
    <property type="entry name" value="L domain-like"/>
    <property type="match status" value="2"/>
</dbReference>
<dbReference type="InterPro" id="IPR003591">
    <property type="entry name" value="Leu-rich_rpt_typical-subtyp"/>
</dbReference>
<evidence type="ECO:0000259" key="12">
    <source>
        <dbReference type="Pfam" id="PF08263"/>
    </source>
</evidence>
<evidence type="ECO:0000256" key="11">
    <source>
        <dbReference type="SAM" id="Phobius"/>
    </source>
</evidence>
<feature type="transmembrane region" description="Helical" evidence="11">
    <location>
        <begin position="677"/>
        <end position="700"/>
    </location>
</feature>
<comment type="subcellular location">
    <subcellularLocation>
        <location evidence="1">Cell membrane</location>
        <topology evidence="1">Single-pass type I membrane protein</topology>
    </subcellularLocation>
</comment>